<organism evidence="1 2">
    <name type="scientific">Ceratitis capitata</name>
    <name type="common">Mediterranean fruit fly</name>
    <name type="synonym">Tephritis capitata</name>
    <dbReference type="NCBI Taxonomy" id="7213"/>
    <lineage>
        <taxon>Eukaryota</taxon>
        <taxon>Metazoa</taxon>
        <taxon>Ecdysozoa</taxon>
        <taxon>Arthropoda</taxon>
        <taxon>Hexapoda</taxon>
        <taxon>Insecta</taxon>
        <taxon>Pterygota</taxon>
        <taxon>Neoptera</taxon>
        <taxon>Endopterygota</taxon>
        <taxon>Diptera</taxon>
        <taxon>Brachycera</taxon>
        <taxon>Muscomorpha</taxon>
        <taxon>Tephritoidea</taxon>
        <taxon>Tephritidae</taxon>
        <taxon>Ceratitis</taxon>
        <taxon>Ceratitis</taxon>
    </lineage>
</organism>
<comment type="caution">
    <text evidence="1">The sequence shown here is derived from an EMBL/GenBank/DDBJ whole genome shotgun (WGS) entry which is preliminary data.</text>
</comment>
<name>A0A811VGA5_CERCA</name>
<reference evidence="1" key="1">
    <citation type="submission" date="2020-11" db="EMBL/GenBank/DDBJ databases">
        <authorList>
            <person name="Whitehead M."/>
        </authorList>
    </citation>
    <scope>NUCLEOTIDE SEQUENCE</scope>
    <source>
        <strain evidence="1">EGII</strain>
    </source>
</reference>
<sequence length="68" mass="7325">TGIYGGYTLPIISELAAEIEKSNGTRRENKAGVWTLAQSSCAQQPKAAATAEFKCIDLSRLGIFVLYC</sequence>
<dbReference type="EMBL" id="CAJHJT010000056">
    <property type="protein sequence ID" value="CAD7014091.1"/>
    <property type="molecule type" value="Genomic_DNA"/>
</dbReference>
<feature type="non-terminal residue" evidence="1">
    <location>
        <position position="1"/>
    </location>
</feature>
<dbReference type="Proteomes" id="UP000606786">
    <property type="component" value="Unassembled WGS sequence"/>
</dbReference>
<gene>
    <name evidence="1" type="ORF">CCAP1982_LOCUS22097</name>
</gene>
<dbReference type="AlphaFoldDB" id="A0A811VGA5"/>
<keyword evidence="2" id="KW-1185">Reference proteome</keyword>
<accession>A0A811VGA5</accession>
<protein>
    <submittedName>
        <fullName evidence="1">(Mediterranean fruit fly) hypothetical protein</fullName>
    </submittedName>
</protein>
<proteinExistence type="predicted"/>
<evidence type="ECO:0000313" key="2">
    <source>
        <dbReference type="Proteomes" id="UP000606786"/>
    </source>
</evidence>
<evidence type="ECO:0000313" key="1">
    <source>
        <dbReference type="EMBL" id="CAD7014091.1"/>
    </source>
</evidence>